<dbReference type="HOGENOM" id="CLU_012062_4_1_1"/>
<comment type="catalytic activity">
    <reaction evidence="1">
        <text>[protein]-peptidylproline (omega=180) = [protein]-peptidylproline (omega=0)</text>
        <dbReference type="Rhea" id="RHEA:16237"/>
        <dbReference type="Rhea" id="RHEA-COMP:10747"/>
        <dbReference type="Rhea" id="RHEA-COMP:10748"/>
        <dbReference type="ChEBI" id="CHEBI:83833"/>
        <dbReference type="ChEBI" id="CHEBI:83834"/>
        <dbReference type="EC" id="5.2.1.8"/>
    </reaction>
</comment>
<dbReference type="STRING" id="1071380.I2H6E0"/>
<dbReference type="EMBL" id="HE806321">
    <property type="protein sequence ID" value="CCH61942.1"/>
    <property type="molecule type" value="Genomic_DNA"/>
</dbReference>
<sequence>MLAYNLVSWILIFCDLVLSAPTTLDSTAKGSSAQLTTDETRVDFNKIYEPSPPVTSHCFLTIRYFDELLQEYRLHTITIALYGSITPKTFGNFDKLAKGIVVPVGDSIPPKRVKVKYEGNSINKIIPGKSMLTGDVLYGIAKFSTLGPAWEEENFVLRHDRPGRVVMANEGTLGTLNSKFYIETSPEAQPEFDEKTVVFGQVINGLQELINISKNTKLDSESKPVNPMNIEHIIMAPLILGNIKDKQVTYLDRVGRYRKGELELGERLADLDTNVLSKEFIPLTDEQSALRAKQRGQAQSTSQLKELLVVISVIIFIVLTLNKYKREIFGKKVVSMRKY</sequence>
<feature type="domain" description="PPIase cyclophilin-type" evidence="4">
    <location>
        <begin position="64"/>
        <end position="235"/>
    </location>
</feature>
<proteinExistence type="predicted"/>
<dbReference type="InParanoid" id="I2H6E0"/>
<dbReference type="GeneID" id="14497083"/>
<evidence type="ECO:0000259" key="4">
    <source>
        <dbReference type="PROSITE" id="PS50072"/>
    </source>
</evidence>
<dbReference type="Gene3D" id="2.40.100.10">
    <property type="entry name" value="Cyclophilin-like"/>
    <property type="match status" value="1"/>
</dbReference>
<dbReference type="OrthoDB" id="193499at2759"/>
<reference evidence="5 6" key="1">
    <citation type="journal article" date="2011" name="Proc. Natl. Acad. Sci. U.S.A.">
        <title>Evolutionary erosion of yeast sex chromosomes by mating-type switching accidents.</title>
        <authorList>
            <person name="Gordon J.L."/>
            <person name="Armisen D."/>
            <person name="Proux-Wera E."/>
            <person name="Oheigeartaigh S.S."/>
            <person name="Byrne K.P."/>
            <person name="Wolfe K.H."/>
        </authorList>
    </citation>
    <scope>NUCLEOTIDE SEQUENCE [LARGE SCALE GENOMIC DNA]</scope>
    <source>
        <strain evidence="6">ATCC 34711 / CBS 6284 / DSM 70876 / NBRC 10599 / NRRL Y-10934 / UCD 77-7</strain>
    </source>
</reference>
<dbReference type="GO" id="GO:0016018">
    <property type="term" value="F:cyclosporin A binding"/>
    <property type="evidence" value="ECO:0007669"/>
    <property type="project" value="TreeGrafter"/>
</dbReference>
<dbReference type="Pfam" id="PF00160">
    <property type="entry name" value="Pro_isomerase"/>
    <property type="match status" value="1"/>
</dbReference>
<accession>I2H6E0</accession>
<dbReference type="GO" id="GO:0003755">
    <property type="term" value="F:peptidyl-prolyl cis-trans isomerase activity"/>
    <property type="evidence" value="ECO:0007669"/>
    <property type="project" value="UniProtKB-EC"/>
</dbReference>
<organism evidence="5 6">
    <name type="scientific">Henningerozyma blattae (strain ATCC 34711 / CBS 6284 / DSM 70876 / NBRC 10599 / NRRL Y-10934 / UCD 77-7)</name>
    <name type="common">Yeast</name>
    <name type="synonym">Tetrapisispora blattae</name>
    <dbReference type="NCBI Taxonomy" id="1071380"/>
    <lineage>
        <taxon>Eukaryota</taxon>
        <taxon>Fungi</taxon>
        <taxon>Dikarya</taxon>
        <taxon>Ascomycota</taxon>
        <taxon>Saccharomycotina</taxon>
        <taxon>Saccharomycetes</taxon>
        <taxon>Saccharomycetales</taxon>
        <taxon>Saccharomycetaceae</taxon>
        <taxon>Henningerozyma</taxon>
    </lineage>
</organism>
<dbReference type="OMA" id="QPITIGY"/>
<evidence type="ECO:0000256" key="2">
    <source>
        <dbReference type="SAM" id="Phobius"/>
    </source>
</evidence>
<dbReference type="PROSITE" id="PS50072">
    <property type="entry name" value="CSA_PPIASE_2"/>
    <property type="match status" value="1"/>
</dbReference>
<dbReference type="AlphaFoldDB" id="I2H6E0"/>
<dbReference type="PANTHER" id="PTHR11071:SF568">
    <property type="entry name" value="PEPTIDYL-PROLYL CIS-TRANS ISOMERASE CPR4-RELATED"/>
    <property type="match status" value="1"/>
</dbReference>
<keyword evidence="3" id="KW-0732">Signal</keyword>
<dbReference type="PANTHER" id="PTHR11071">
    <property type="entry name" value="PEPTIDYL-PROLYL CIS-TRANS ISOMERASE"/>
    <property type="match status" value="1"/>
</dbReference>
<dbReference type="RefSeq" id="XP_004181461.1">
    <property type="nucleotide sequence ID" value="XM_004181413.1"/>
</dbReference>
<dbReference type="InterPro" id="IPR029000">
    <property type="entry name" value="Cyclophilin-like_dom_sf"/>
</dbReference>
<feature type="signal peptide" evidence="3">
    <location>
        <begin position="1"/>
        <end position="19"/>
    </location>
</feature>
<dbReference type="GO" id="GO:0006457">
    <property type="term" value="P:protein folding"/>
    <property type="evidence" value="ECO:0007669"/>
    <property type="project" value="TreeGrafter"/>
</dbReference>
<evidence type="ECO:0000313" key="6">
    <source>
        <dbReference type="Proteomes" id="UP000002866"/>
    </source>
</evidence>
<protein>
    <recommendedName>
        <fullName evidence="4">PPIase cyclophilin-type domain-containing protein</fullName>
    </recommendedName>
</protein>
<keyword evidence="2" id="KW-0812">Transmembrane</keyword>
<name>I2H6E0_HENB6</name>
<dbReference type="eggNOG" id="KOG0880">
    <property type="taxonomic scope" value="Eukaryota"/>
</dbReference>
<dbReference type="GO" id="GO:0000324">
    <property type="term" value="C:fungal-type vacuole"/>
    <property type="evidence" value="ECO:0007669"/>
    <property type="project" value="TreeGrafter"/>
</dbReference>
<dbReference type="SUPFAM" id="SSF50891">
    <property type="entry name" value="Cyclophilin-like"/>
    <property type="match status" value="1"/>
</dbReference>
<dbReference type="GO" id="GO:0005783">
    <property type="term" value="C:endoplasmic reticulum"/>
    <property type="evidence" value="ECO:0007669"/>
    <property type="project" value="TreeGrafter"/>
</dbReference>
<dbReference type="Proteomes" id="UP000002866">
    <property type="component" value="Chromosome 6"/>
</dbReference>
<evidence type="ECO:0000313" key="5">
    <source>
        <dbReference type="EMBL" id="CCH61942.1"/>
    </source>
</evidence>
<keyword evidence="2" id="KW-0472">Membrane</keyword>
<keyword evidence="6" id="KW-1185">Reference proteome</keyword>
<evidence type="ECO:0000256" key="3">
    <source>
        <dbReference type="SAM" id="SignalP"/>
    </source>
</evidence>
<evidence type="ECO:0000256" key="1">
    <source>
        <dbReference type="ARBA" id="ARBA00000971"/>
    </source>
</evidence>
<gene>
    <name evidence="5" type="primary">TBLA0F04090</name>
    <name evidence="5" type="ORF">TBLA_0F04090</name>
</gene>
<feature type="chain" id="PRO_5003660223" description="PPIase cyclophilin-type domain-containing protein" evidence="3">
    <location>
        <begin position="20"/>
        <end position="339"/>
    </location>
</feature>
<keyword evidence="2" id="KW-1133">Transmembrane helix</keyword>
<dbReference type="InterPro" id="IPR002130">
    <property type="entry name" value="Cyclophilin-type_PPIase_dom"/>
</dbReference>
<dbReference type="KEGG" id="tbl:TBLA_0F04090"/>
<feature type="transmembrane region" description="Helical" evidence="2">
    <location>
        <begin position="307"/>
        <end position="324"/>
    </location>
</feature>